<feature type="domain" description="EGF-like" evidence="9">
    <location>
        <begin position="152"/>
        <end position="190"/>
    </location>
</feature>
<feature type="disulfide bond" evidence="6">
    <location>
        <begin position="220"/>
        <end position="229"/>
    </location>
</feature>
<keyword evidence="7" id="KW-0472">Membrane</keyword>
<dbReference type="Proteomes" id="UP001165740">
    <property type="component" value="Chromosome 3"/>
</dbReference>
<dbReference type="PROSITE" id="PS01186">
    <property type="entry name" value="EGF_2"/>
    <property type="match status" value="6"/>
</dbReference>
<dbReference type="SMART" id="SM00181">
    <property type="entry name" value="EGF"/>
    <property type="match status" value="8"/>
</dbReference>
<sequence>MDIKRYNFLWIVVCMLHQCQAGESETSARQLQQLKAVGACTSAPCLNAGSCSVHAQSSSYTCQCLPGFTGQNCELGIDECASSPCLNGACVDNIGSFRCMCFPGYKGRLCEIEIDLCASSPCHNDGRCVQTGPGNIQCECRPGYRGSRCEMDIDECLSLSPCQHGGSCTQGPPGTYTCACREGYTGIDCEKAVHICDSNPCLNGGQCTPDETVARFHCQCRPGYQGATCSQVADACVNNPCRQGTCRTIEPGTFVCDDCDVPGCQGVGDPCASRPCQNNGTCVPDSQGSFSCVCLEHFTGLYCEAGQQSCGMVVCYNGGTCKINSDGSNKCKCTEGFSGDRCDVSTDPCLSQPCHNNGTCEVSRSTQGFHCQCLPQYSGLSCQFVNLTSNSTNEISRNGLIIFSGRLNPTVLFSILGILLALGTIIGVSGIILRKRHIHRPQDFCFSLPSSFYQQFPPAGSSASSGRFQNGSILDYDEFLHTPSAFRY</sequence>
<dbReference type="FunFam" id="2.10.25.10:FF:000255">
    <property type="entry name" value="Sushi, nidogen and EGF-like domains 1"/>
    <property type="match status" value="1"/>
</dbReference>
<feature type="disulfide bond" evidence="6">
    <location>
        <begin position="140"/>
        <end position="149"/>
    </location>
</feature>
<dbReference type="FunFam" id="2.10.25.10:FF:000012">
    <property type="entry name" value="Delta-like protein"/>
    <property type="match status" value="1"/>
</dbReference>
<keyword evidence="1 6" id="KW-0245">EGF-like domain</keyword>
<dbReference type="PROSITE" id="PS00022">
    <property type="entry name" value="EGF_1"/>
    <property type="match status" value="8"/>
</dbReference>
<dbReference type="InterPro" id="IPR001881">
    <property type="entry name" value="EGF-like_Ca-bd_dom"/>
</dbReference>
<dbReference type="Pfam" id="PF00008">
    <property type="entry name" value="EGF"/>
    <property type="match status" value="7"/>
</dbReference>
<gene>
    <name evidence="11" type="primary">LOC106072473</name>
</gene>
<feature type="domain" description="EGF-like" evidence="9">
    <location>
        <begin position="306"/>
        <end position="343"/>
    </location>
</feature>
<evidence type="ECO:0000313" key="11">
    <source>
        <dbReference type="RefSeq" id="XP_055880245.1"/>
    </source>
</evidence>
<feature type="disulfide bond" evidence="6">
    <location>
        <begin position="45"/>
        <end position="62"/>
    </location>
</feature>
<feature type="domain" description="EGF-like" evidence="9">
    <location>
        <begin position="113"/>
        <end position="150"/>
    </location>
</feature>
<keyword evidence="5" id="KW-0325">Glycoprotein</keyword>
<feature type="disulfide bond" evidence="6">
    <location>
        <begin position="80"/>
        <end position="90"/>
    </location>
</feature>
<protein>
    <submittedName>
        <fullName evidence="11">Fibropellin-1-like</fullName>
    </submittedName>
</protein>
<evidence type="ECO:0000256" key="7">
    <source>
        <dbReference type="SAM" id="Phobius"/>
    </source>
</evidence>
<evidence type="ECO:0000256" key="8">
    <source>
        <dbReference type="SAM" id="SignalP"/>
    </source>
</evidence>
<feature type="domain" description="EGF-like" evidence="9">
    <location>
        <begin position="36"/>
        <end position="74"/>
    </location>
</feature>
<dbReference type="AlphaFoldDB" id="A0A9W2ZZ59"/>
<name>A0A9W2ZZ59_BIOGL</name>
<feature type="disulfide bond" evidence="6">
    <location>
        <begin position="294"/>
        <end position="303"/>
    </location>
</feature>
<dbReference type="FunFam" id="2.10.25.10:FF:000294">
    <property type="entry name" value="Delta-like protein"/>
    <property type="match status" value="1"/>
</dbReference>
<dbReference type="Pfam" id="PF12661">
    <property type="entry name" value="hEGF"/>
    <property type="match status" value="1"/>
</dbReference>
<dbReference type="PROSITE" id="PS50026">
    <property type="entry name" value="EGF_3"/>
    <property type="match status" value="8"/>
</dbReference>
<dbReference type="GeneID" id="106072473"/>
<dbReference type="PANTHER" id="PTHR24049">
    <property type="entry name" value="CRUMBS FAMILY MEMBER"/>
    <property type="match status" value="1"/>
</dbReference>
<evidence type="ECO:0000259" key="9">
    <source>
        <dbReference type="PROSITE" id="PS50026"/>
    </source>
</evidence>
<dbReference type="InterPro" id="IPR013032">
    <property type="entry name" value="EGF-like_CS"/>
</dbReference>
<feature type="domain" description="EGF-like" evidence="9">
    <location>
        <begin position="345"/>
        <end position="383"/>
    </location>
</feature>
<dbReference type="InterPro" id="IPR000152">
    <property type="entry name" value="EGF-type_Asp/Asn_hydroxyl_site"/>
</dbReference>
<feature type="disulfide bond" evidence="6">
    <location>
        <begin position="333"/>
        <end position="342"/>
    </location>
</feature>
<dbReference type="Gene3D" id="2.10.25.10">
    <property type="entry name" value="Laminin"/>
    <property type="match status" value="8"/>
</dbReference>
<dbReference type="PRINTS" id="PR00010">
    <property type="entry name" value="EGFBLOOD"/>
</dbReference>
<evidence type="ECO:0000256" key="4">
    <source>
        <dbReference type="ARBA" id="ARBA00023157"/>
    </source>
</evidence>
<feature type="disulfide bond" evidence="6">
    <location>
        <begin position="354"/>
        <end position="371"/>
    </location>
</feature>
<dbReference type="OMA" id="HGGTCNL"/>
<organism evidence="10 11">
    <name type="scientific">Biomphalaria glabrata</name>
    <name type="common">Bloodfluke planorb</name>
    <name type="synonym">Freshwater snail</name>
    <dbReference type="NCBI Taxonomy" id="6526"/>
    <lineage>
        <taxon>Eukaryota</taxon>
        <taxon>Metazoa</taxon>
        <taxon>Spiralia</taxon>
        <taxon>Lophotrochozoa</taxon>
        <taxon>Mollusca</taxon>
        <taxon>Gastropoda</taxon>
        <taxon>Heterobranchia</taxon>
        <taxon>Euthyneura</taxon>
        <taxon>Panpulmonata</taxon>
        <taxon>Hygrophila</taxon>
        <taxon>Lymnaeoidea</taxon>
        <taxon>Planorbidae</taxon>
        <taxon>Biomphalaria</taxon>
    </lineage>
</organism>
<dbReference type="SMART" id="SM00179">
    <property type="entry name" value="EGF_CA"/>
    <property type="match status" value="8"/>
</dbReference>
<evidence type="ECO:0000313" key="10">
    <source>
        <dbReference type="Proteomes" id="UP001165740"/>
    </source>
</evidence>
<feature type="disulfide bond" evidence="6">
    <location>
        <begin position="101"/>
        <end position="110"/>
    </location>
</feature>
<dbReference type="InterPro" id="IPR000742">
    <property type="entry name" value="EGF"/>
</dbReference>
<reference evidence="11" key="1">
    <citation type="submission" date="2025-08" db="UniProtKB">
        <authorList>
            <consortium name="RefSeq"/>
        </authorList>
    </citation>
    <scope>IDENTIFICATION</scope>
</reference>
<feature type="chain" id="PRO_5040777396" evidence="8">
    <location>
        <begin position="22"/>
        <end position="488"/>
    </location>
</feature>
<accession>A0A9W2ZZ59</accession>
<dbReference type="InterPro" id="IPR051022">
    <property type="entry name" value="Notch_Cell-Fate_Det"/>
</dbReference>
<feature type="domain" description="EGF-like" evidence="9">
    <location>
        <begin position="76"/>
        <end position="111"/>
    </location>
</feature>
<dbReference type="CDD" id="cd00054">
    <property type="entry name" value="EGF_CA"/>
    <property type="match status" value="5"/>
</dbReference>
<keyword evidence="10" id="KW-1185">Reference proteome</keyword>
<keyword evidence="4 6" id="KW-1015">Disulfide bond</keyword>
<feature type="disulfide bond" evidence="6">
    <location>
        <begin position="64"/>
        <end position="73"/>
    </location>
</feature>
<evidence type="ECO:0000256" key="3">
    <source>
        <dbReference type="ARBA" id="ARBA00022737"/>
    </source>
</evidence>
<dbReference type="GO" id="GO:0005509">
    <property type="term" value="F:calcium ion binding"/>
    <property type="evidence" value="ECO:0007669"/>
    <property type="project" value="InterPro"/>
</dbReference>
<proteinExistence type="predicted"/>
<feature type="disulfide bond" evidence="6">
    <location>
        <begin position="201"/>
        <end position="218"/>
    </location>
</feature>
<dbReference type="RefSeq" id="XP_055880245.1">
    <property type="nucleotide sequence ID" value="XM_056024270.1"/>
</dbReference>
<keyword evidence="3" id="KW-0677">Repeat</keyword>
<keyword evidence="2 8" id="KW-0732">Signal</keyword>
<evidence type="ECO:0000256" key="1">
    <source>
        <dbReference type="ARBA" id="ARBA00022536"/>
    </source>
</evidence>
<feature type="disulfide bond" evidence="6">
    <location>
        <begin position="373"/>
        <end position="382"/>
    </location>
</feature>
<feature type="signal peptide" evidence="8">
    <location>
        <begin position="1"/>
        <end position="21"/>
    </location>
</feature>
<dbReference type="SUPFAM" id="SSF57184">
    <property type="entry name" value="Growth factor receptor domain"/>
    <property type="match status" value="1"/>
</dbReference>
<feature type="domain" description="EGF-like" evidence="9">
    <location>
        <begin position="192"/>
        <end position="230"/>
    </location>
</feature>
<comment type="caution">
    <text evidence="6">Lacks conserved residue(s) required for the propagation of feature annotation.</text>
</comment>
<dbReference type="FunFam" id="2.10.25.10:FF:000434">
    <property type="entry name" value="Predicted protein"/>
    <property type="match status" value="1"/>
</dbReference>
<keyword evidence="7" id="KW-1133">Transmembrane helix</keyword>
<dbReference type="SUPFAM" id="SSF57196">
    <property type="entry name" value="EGF/Laminin"/>
    <property type="match status" value="5"/>
</dbReference>
<evidence type="ECO:0000256" key="5">
    <source>
        <dbReference type="ARBA" id="ARBA00023180"/>
    </source>
</evidence>
<dbReference type="FunFam" id="2.10.25.10:FF:000095">
    <property type="entry name" value="Notch, isoform B"/>
    <property type="match status" value="1"/>
</dbReference>
<feature type="domain" description="EGF-like" evidence="9">
    <location>
        <begin position="267"/>
        <end position="304"/>
    </location>
</feature>
<dbReference type="PROSITE" id="PS00010">
    <property type="entry name" value="ASX_HYDROXYL"/>
    <property type="match status" value="1"/>
</dbReference>
<keyword evidence="7" id="KW-0812">Transmembrane</keyword>
<evidence type="ECO:0000256" key="6">
    <source>
        <dbReference type="PROSITE-ProRule" id="PRU00076"/>
    </source>
</evidence>
<dbReference type="OrthoDB" id="430340at2759"/>
<feature type="transmembrane region" description="Helical" evidence="7">
    <location>
        <begin position="411"/>
        <end position="433"/>
    </location>
</feature>
<dbReference type="FunFam" id="2.10.25.10:FF:000100">
    <property type="entry name" value="neurogenic locus notch homolog protein 3"/>
    <property type="match status" value="2"/>
</dbReference>
<dbReference type="InterPro" id="IPR009030">
    <property type="entry name" value="Growth_fac_rcpt_cys_sf"/>
</dbReference>
<evidence type="ECO:0000256" key="2">
    <source>
        <dbReference type="ARBA" id="ARBA00022729"/>
    </source>
</evidence>
<feature type="disulfide bond" evidence="6">
    <location>
        <begin position="180"/>
        <end position="189"/>
    </location>
</feature>